<keyword evidence="4" id="KW-0547">Nucleotide-binding</keyword>
<dbReference type="GO" id="GO:0005524">
    <property type="term" value="F:ATP binding"/>
    <property type="evidence" value="ECO:0007669"/>
    <property type="project" value="UniProtKB-KW"/>
</dbReference>
<feature type="transmembrane region" description="Helical" evidence="10">
    <location>
        <begin position="64"/>
        <end position="83"/>
    </location>
</feature>
<keyword evidence="9 10" id="KW-0472">Membrane</keyword>
<evidence type="ECO:0000313" key="13">
    <source>
        <dbReference type="Proteomes" id="UP000509478"/>
    </source>
</evidence>
<dbReference type="Pfam" id="PF08282">
    <property type="entry name" value="Hydrolase_3"/>
    <property type="match status" value="1"/>
</dbReference>
<keyword evidence="8 10" id="KW-1133">Transmembrane helix</keyword>
<dbReference type="SUPFAM" id="SSF56784">
    <property type="entry name" value="HAD-like"/>
    <property type="match status" value="1"/>
</dbReference>
<sequence>MLEVIPEKGLSSTEASSRLQKFGENTISVKKEKSSIISFLLQFKQPLVLILVIAGSITAMLQEWVDTGVIFGVVIANAIIGFIQEHKANKAIQALARIVKSENVVVRNGEKTRLFSHEIVLGDVVQLRSGDKIPADMRLLHTKDLKIDESVLTGESVAVKKQTGIFSSSSMLAERKNMAFGGTLVTNGYGVGIVVLTGNETETGKISQTMRKAEELETPLTRRISYFSKNLLFVILGLSVLTFVFGILVTQRSPTELFMEIVALSVSVIPEGLPAAMTITLAIGVGYMAKRNSIIRKLPAVETLGSTTIICSDKTGTITENQMTVSGIYAGGKFYDVSGTGFQPIGQIKHNQTNVNLNEHKSLRQCLIAGLLCNDSDLIQKENRWDAKGDPTEVALITSAYKANLKQTLRESLNRIDAIPFESHLQFMATLHDDAGDKLIYVKGSVEKILAMSSYQLNDNAETEHLTETNITKLQEISDSLASKGLRVLAFAKKKIPRENHSVQVSDMNSELVFLGFQAMLDPPRPEVIEAIKECQNAGIRVKMITGDNLKTAVSIGMQIGLNRTSKNKTEIIAITGKELQECSERDLVEVANKTDVFARVLPEQKFSLVKALQSRGDIVAMTGDGVNDAPALKQADVGIAMGITGTEVAKEAADVILTDDNFASIKSAVEEGRRILDTLIKFITWTLPTNFGEGLVILASIFTGIILPILPVQILWINMTTALALGMMLIFEPKEMDIMKRPPRKPNTPILTLDMIIQISIVSASILLSVYGLFDWHLNDGYSIDESRTVAVNTIIMIEIFYLLNCRSLTKSIFKIGFFTNKFIFIGIAIMLLLQIFFTYSPTMNEVFHSHPIGIESWLKIICVSFLVLIIIEIKKFTLVKLKIFSKDHN</sequence>
<dbReference type="FunFam" id="2.70.150.10:FF:000160">
    <property type="entry name" value="Sarcoplasmic/endoplasmic reticulum calcium ATPase 1"/>
    <property type="match status" value="1"/>
</dbReference>
<evidence type="ECO:0000256" key="5">
    <source>
        <dbReference type="ARBA" id="ARBA00022840"/>
    </source>
</evidence>
<dbReference type="InterPro" id="IPR036412">
    <property type="entry name" value="HAD-like_sf"/>
</dbReference>
<evidence type="ECO:0000256" key="6">
    <source>
        <dbReference type="ARBA" id="ARBA00022842"/>
    </source>
</evidence>
<evidence type="ECO:0000256" key="10">
    <source>
        <dbReference type="SAM" id="Phobius"/>
    </source>
</evidence>
<dbReference type="GO" id="GO:0005886">
    <property type="term" value="C:plasma membrane"/>
    <property type="evidence" value="ECO:0007669"/>
    <property type="project" value="TreeGrafter"/>
</dbReference>
<dbReference type="GO" id="GO:0036376">
    <property type="term" value="P:sodium ion export across plasma membrane"/>
    <property type="evidence" value="ECO:0007669"/>
    <property type="project" value="TreeGrafter"/>
</dbReference>
<feature type="transmembrane region" description="Helical" evidence="10">
    <location>
        <begin position="787"/>
        <end position="805"/>
    </location>
</feature>
<dbReference type="SFLD" id="SFLDG00002">
    <property type="entry name" value="C1.7:_P-type_atpase_like"/>
    <property type="match status" value="1"/>
</dbReference>
<dbReference type="InterPro" id="IPR023299">
    <property type="entry name" value="ATPase_P-typ_cyto_dom_N"/>
</dbReference>
<proteinExistence type="predicted"/>
<dbReference type="GO" id="GO:0030007">
    <property type="term" value="P:intracellular potassium ion homeostasis"/>
    <property type="evidence" value="ECO:0007669"/>
    <property type="project" value="TreeGrafter"/>
</dbReference>
<dbReference type="SFLD" id="SFLDF00027">
    <property type="entry name" value="p-type_atpase"/>
    <property type="match status" value="1"/>
</dbReference>
<evidence type="ECO:0000256" key="7">
    <source>
        <dbReference type="ARBA" id="ARBA00022967"/>
    </source>
</evidence>
<comment type="subcellular location">
    <subcellularLocation>
        <location evidence="1">Endomembrane system</location>
        <topology evidence="1">Multi-pass membrane protein</topology>
    </subcellularLocation>
</comment>
<keyword evidence="13" id="KW-1185">Reference proteome</keyword>
<dbReference type="Gene3D" id="1.20.1110.10">
    <property type="entry name" value="Calcium-transporting ATPase, transmembrane domain"/>
    <property type="match status" value="1"/>
</dbReference>
<dbReference type="InterPro" id="IPR059000">
    <property type="entry name" value="ATPase_P-type_domA"/>
</dbReference>
<evidence type="ECO:0000256" key="1">
    <source>
        <dbReference type="ARBA" id="ARBA00004127"/>
    </source>
</evidence>
<keyword evidence="7" id="KW-1278">Translocase</keyword>
<feature type="transmembrane region" description="Helical" evidence="10">
    <location>
        <begin position="683"/>
        <end position="708"/>
    </location>
</feature>
<dbReference type="GO" id="GO:0006883">
    <property type="term" value="P:intracellular sodium ion homeostasis"/>
    <property type="evidence" value="ECO:0007669"/>
    <property type="project" value="TreeGrafter"/>
</dbReference>
<evidence type="ECO:0000256" key="4">
    <source>
        <dbReference type="ARBA" id="ARBA00022741"/>
    </source>
</evidence>
<protein>
    <submittedName>
        <fullName evidence="12">Carbonate dehydratase</fullName>
    </submittedName>
</protein>
<keyword evidence="3 10" id="KW-0812">Transmembrane</keyword>
<dbReference type="PRINTS" id="PR00119">
    <property type="entry name" value="CATATPASE"/>
</dbReference>
<feature type="transmembrane region" description="Helical" evidence="10">
    <location>
        <begin position="859"/>
        <end position="875"/>
    </location>
</feature>
<keyword evidence="5" id="KW-0067">ATP-binding</keyword>
<evidence type="ECO:0000256" key="8">
    <source>
        <dbReference type="ARBA" id="ARBA00022989"/>
    </source>
</evidence>
<dbReference type="Pfam" id="PF00690">
    <property type="entry name" value="Cation_ATPase_N"/>
    <property type="match status" value="1"/>
</dbReference>
<gene>
    <name evidence="12" type="ORF">C5F50_09935</name>
</gene>
<dbReference type="NCBIfam" id="TIGR01494">
    <property type="entry name" value="ATPase_P-type"/>
    <property type="match status" value="3"/>
</dbReference>
<dbReference type="InterPro" id="IPR023298">
    <property type="entry name" value="ATPase_P-typ_TM_dom_sf"/>
</dbReference>
<dbReference type="Pfam" id="PF13246">
    <property type="entry name" value="Cation_ATPase"/>
    <property type="match status" value="1"/>
</dbReference>
<accession>A0A7D5R945</accession>
<dbReference type="Pfam" id="PF00122">
    <property type="entry name" value="E1-E2_ATPase"/>
    <property type="match status" value="1"/>
</dbReference>
<dbReference type="InterPro" id="IPR044492">
    <property type="entry name" value="P_typ_ATPase_HD_dom"/>
</dbReference>
<dbReference type="Pfam" id="PF00689">
    <property type="entry name" value="Cation_ATPase_C"/>
    <property type="match status" value="1"/>
</dbReference>
<dbReference type="InterPro" id="IPR018303">
    <property type="entry name" value="ATPase_P-typ_P_site"/>
</dbReference>
<dbReference type="GO" id="GO:0005391">
    <property type="term" value="F:P-type sodium:potassium-exchanging transporter activity"/>
    <property type="evidence" value="ECO:0007669"/>
    <property type="project" value="TreeGrafter"/>
</dbReference>
<dbReference type="InterPro" id="IPR004014">
    <property type="entry name" value="ATPase_P-typ_cation-transptr_N"/>
</dbReference>
<dbReference type="InterPro" id="IPR001757">
    <property type="entry name" value="P_typ_ATPase"/>
</dbReference>
<dbReference type="SFLD" id="SFLDS00003">
    <property type="entry name" value="Haloacid_Dehalogenase"/>
    <property type="match status" value="1"/>
</dbReference>
<dbReference type="GO" id="GO:1902600">
    <property type="term" value="P:proton transmembrane transport"/>
    <property type="evidence" value="ECO:0007669"/>
    <property type="project" value="TreeGrafter"/>
</dbReference>
<dbReference type="KEGG" id="nue:C5F50_09935"/>
<dbReference type="SUPFAM" id="SSF81665">
    <property type="entry name" value="Calcium ATPase, transmembrane domain M"/>
    <property type="match status" value="1"/>
</dbReference>
<evidence type="ECO:0000313" key="12">
    <source>
        <dbReference type="EMBL" id="QLH08019.1"/>
    </source>
</evidence>
<feature type="transmembrane region" description="Helical" evidence="10">
    <location>
        <begin position="752"/>
        <end position="775"/>
    </location>
</feature>
<dbReference type="FunFam" id="3.40.50.1000:FF:000028">
    <property type="entry name" value="Calcium-transporting P-type ATPase, putative"/>
    <property type="match status" value="1"/>
</dbReference>
<dbReference type="PRINTS" id="PR00120">
    <property type="entry name" value="HATPASE"/>
</dbReference>
<dbReference type="InterPro" id="IPR023214">
    <property type="entry name" value="HAD_sf"/>
</dbReference>
<feature type="transmembrane region" description="Helical" evidence="10">
    <location>
        <begin position="261"/>
        <end position="289"/>
    </location>
</feature>
<dbReference type="InterPro" id="IPR050510">
    <property type="entry name" value="Cation_transp_ATPase_P-type"/>
</dbReference>
<evidence type="ECO:0000256" key="2">
    <source>
        <dbReference type="ARBA" id="ARBA00022553"/>
    </source>
</evidence>
<dbReference type="PANTHER" id="PTHR43294:SF20">
    <property type="entry name" value="P-TYPE ATPASE"/>
    <property type="match status" value="1"/>
</dbReference>
<name>A0A7D5R945_9ARCH</name>
<keyword evidence="6" id="KW-0460">Magnesium</keyword>
<feature type="transmembrane region" description="Helical" evidence="10">
    <location>
        <begin position="714"/>
        <end position="732"/>
    </location>
</feature>
<organism evidence="12 13">
    <name type="scientific">Nitrosopumilus ureiphilus</name>
    <dbReference type="NCBI Taxonomy" id="1470067"/>
    <lineage>
        <taxon>Archaea</taxon>
        <taxon>Nitrososphaerota</taxon>
        <taxon>Nitrososphaeria</taxon>
        <taxon>Nitrosopumilales</taxon>
        <taxon>Nitrosopumilaceae</taxon>
        <taxon>Nitrosopumilus</taxon>
    </lineage>
</organism>
<dbReference type="GO" id="GO:0016887">
    <property type="term" value="F:ATP hydrolysis activity"/>
    <property type="evidence" value="ECO:0007669"/>
    <property type="project" value="InterPro"/>
</dbReference>
<dbReference type="PROSITE" id="PS00154">
    <property type="entry name" value="ATPASE_E1_E2"/>
    <property type="match status" value="1"/>
</dbReference>
<dbReference type="PANTHER" id="PTHR43294">
    <property type="entry name" value="SODIUM/POTASSIUM-TRANSPORTING ATPASE SUBUNIT ALPHA"/>
    <property type="match status" value="1"/>
</dbReference>
<dbReference type="Gene3D" id="2.70.150.10">
    <property type="entry name" value="Calcium-transporting ATPase, cytoplasmic transduction domain A"/>
    <property type="match status" value="1"/>
</dbReference>
<feature type="transmembrane region" description="Helical" evidence="10">
    <location>
        <begin position="817"/>
        <end position="839"/>
    </location>
</feature>
<reference evidence="12 13" key="1">
    <citation type="submission" date="2018-02" db="EMBL/GenBank/DDBJ databases">
        <title>Complete genome of Nitrosopumilus ureaphilus PS0.</title>
        <authorList>
            <person name="Qin W."/>
            <person name="Zheng Y."/>
            <person name="Stahl D.A."/>
        </authorList>
    </citation>
    <scope>NUCLEOTIDE SEQUENCE [LARGE SCALE GENOMIC DNA]</scope>
    <source>
        <strain evidence="12 13">PS0</strain>
    </source>
</reference>
<dbReference type="Proteomes" id="UP000509478">
    <property type="component" value="Chromosome"/>
</dbReference>
<dbReference type="Gene3D" id="3.40.50.1000">
    <property type="entry name" value="HAD superfamily/HAD-like"/>
    <property type="match status" value="1"/>
</dbReference>
<evidence type="ECO:0000256" key="9">
    <source>
        <dbReference type="ARBA" id="ARBA00023136"/>
    </source>
</evidence>
<dbReference type="Gene3D" id="3.40.1110.10">
    <property type="entry name" value="Calcium-transporting ATPase, cytoplasmic domain N"/>
    <property type="match status" value="1"/>
</dbReference>
<evidence type="ECO:0000259" key="11">
    <source>
        <dbReference type="SMART" id="SM00831"/>
    </source>
</evidence>
<dbReference type="InterPro" id="IPR008250">
    <property type="entry name" value="ATPase_P-typ_transduc_dom_A_sf"/>
</dbReference>
<dbReference type="InterPro" id="IPR006068">
    <property type="entry name" value="ATPase_P-typ_cation-transptr_C"/>
</dbReference>
<evidence type="ECO:0000256" key="3">
    <source>
        <dbReference type="ARBA" id="ARBA00022692"/>
    </source>
</evidence>
<dbReference type="CDD" id="cd02080">
    <property type="entry name" value="P-type_ATPase_cation"/>
    <property type="match status" value="1"/>
</dbReference>
<dbReference type="EMBL" id="CP026995">
    <property type="protein sequence ID" value="QLH08019.1"/>
    <property type="molecule type" value="Genomic_DNA"/>
</dbReference>
<dbReference type="GO" id="GO:1990573">
    <property type="term" value="P:potassium ion import across plasma membrane"/>
    <property type="evidence" value="ECO:0007669"/>
    <property type="project" value="TreeGrafter"/>
</dbReference>
<dbReference type="AlphaFoldDB" id="A0A7D5R945"/>
<keyword evidence="2" id="KW-0597">Phosphoprotein</keyword>
<feature type="transmembrane region" description="Helical" evidence="10">
    <location>
        <begin position="36"/>
        <end position="58"/>
    </location>
</feature>
<dbReference type="SUPFAM" id="SSF81653">
    <property type="entry name" value="Calcium ATPase, transduction domain A"/>
    <property type="match status" value="1"/>
</dbReference>
<dbReference type="GO" id="GO:0012505">
    <property type="term" value="C:endomembrane system"/>
    <property type="evidence" value="ECO:0007669"/>
    <property type="project" value="UniProtKB-SubCell"/>
</dbReference>
<feature type="transmembrane region" description="Helical" evidence="10">
    <location>
        <begin position="231"/>
        <end position="249"/>
    </location>
</feature>
<dbReference type="SUPFAM" id="SSF81660">
    <property type="entry name" value="Metal cation-transporting ATPase, ATP-binding domain N"/>
    <property type="match status" value="1"/>
</dbReference>
<dbReference type="SMART" id="SM00831">
    <property type="entry name" value="Cation_ATPase_N"/>
    <property type="match status" value="1"/>
</dbReference>
<feature type="domain" description="Cation-transporting P-type ATPase N-terminal" evidence="11">
    <location>
        <begin position="1"/>
        <end position="63"/>
    </location>
</feature>